<comment type="caution">
    <text evidence="2">The sequence shown here is derived from an EMBL/GenBank/DDBJ whole genome shotgun (WGS) entry which is preliminary data.</text>
</comment>
<gene>
    <name evidence="2" type="ORF">LtaPh_3668500</name>
</gene>
<feature type="transmembrane region" description="Helical" evidence="1">
    <location>
        <begin position="339"/>
        <end position="359"/>
    </location>
</feature>
<evidence type="ECO:0000313" key="2">
    <source>
        <dbReference type="EMBL" id="GET93771.1"/>
    </source>
</evidence>
<dbReference type="EMBL" id="BLBS01000057">
    <property type="protein sequence ID" value="GET93771.1"/>
    <property type="molecule type" value="Genomic_DNA"/>
</dbReference>
<sequence length="408" mass="44567">MVSFDSVPPDRAVITAVPASVFRYVQTVAPSALYVFALVVYVMSMIFASHVHSRIIHAILMVVMLCVLMASLLKRIAPFVFIEVGHYRYERVSMTITRLLPVTYESCIAVQTLAVVAVGHPLCLYIFTHYTANGNLYAFAMFGLAGSLAGPLFSLCVGILICVGLLGALFAMVHLPDKGYEKLHIHIPEDRVRTWIQLSSWFPLTLLLMVLFCVVRLLPCDGAHESYTATSPPYTCGSGAHWFGSIFAWLLIALSFASLDVSIGFLRLLGDKDVLYYALDARLDGLFCELLVWVLKATVAATVVLAPVTVYAITAALFLGLFAFASHRHTATSEVLEEIIRWAMSVVMVTCAVSCLVSLGSISALAQGLLILLGWLLSVGYGVVLYHRRFGWELFGNGSGITADLIVV</sequence>
<protein>
    <recommendedName>
        <fullName evidence="4">Transmembrane protein</fullName>
    </recommendedName>
</protein>
<evidence type="ECO:0000313" key="3">
    <source>
        <dbReference type="Proteomes" id="UP000419144"/>
    </source>
</evidence>
<dbReference type="VEuPathDB" id="TriTrypDB:LtaPh_3668500"/>
<feature type="transmembrane region" description="Helical" evidence="1">
    <location>
        <begin position="239"/>
        <end position="262"/>
    </location>
</feature>
<evidence type="ECO:0008006" key="4">
    <source>
        <dbReference type="Google" id="ProtNLM"/>
    </source>
</evidence>
<accession>A0A640KX21</accession>
<feature type="transmembrane region" description="Helical" evidence="1">
    <location>
        <begin position="365"/>
        <end position="386"/>
    </location>
</feature>
<keyword evidence="1" id="KW-1133">Transmembrane helix</keyword>
<name>A0A640KX21_LEITA</name>
<reference evidence="2" key="1">
    <citation type="submission" date="2019-11" db="EMBL/GenBank/DDBJ databases">
        <title>Leishmania tarentolae CDS.</title>
        <authorList>
            <person name="Goto Y."/>
            <person name="Yamagishi J."/>
        </authorList>
    </citation>
    <scope>NUCLEOTIDE SEQUENCE [LARGE SCALE GENOMIC DNA]</scope>
    <source>
        <strain evidence="2">Parrot Tar II</strain>
    </source>
</reference>
<organism evidence="2 3">
    <name type="scientific">Leishmania tarentolae</name>
    <name type="common">Sauroleishmania tarentolae</name>
    <dbReference type="NCBI Taxonomy" id="5689"/>
    <lineage>
        <taxon>Eukaryota</taxon>
        <taxon>Discoba</taxon>
        <taxon>Euglenozoa</taxon>
        <taxon>Kinetoplastea</taxon>
        <taxon>Metakinetoplastina</taxon>
        <taxon>Trypanosomatida</taxon>
        <taxon>Trypanosomatidae</taxon>
        <taxon>Leishmaniinae</taxon>
        <taxon>Leishmania</taxon>
        <taxon>lizard Leishmania</taxon>
    </lineage>
</organism>
<proteinExistence type="predicted"/>
<feature type="transmembrane region" description="Helical" evidence="1">
    <location>
        <begin position="108"/>
        <end position="128"/>
    </location>
</feature>
<evidence type="ECO:0000256" key="1">
    <source>
        <dbReference type="SAM" id="Phobius"/>
    </source>
</evidence>
<keyword evidence="1" id="KW-0472">Membrane</keyword>
<keyword evidence="3" id="KW-1185">Reference proteome</keyword>
<feature type="transmembrane region" description="Helical" evidence="1">
    <location>
        <begin position="55"/>
        <end position="73"/>
    </location>
</feature>
<feature type="transmembrane region" description="Helical" evidence="1">
    <location>
        <begin position="301"/>
        <end position="327"/>
    </location>
</feature>
<dbReference type="Proteomes" id="UP000419144">
    <property type="component" value="Unassembled WGS sequence"/>
</dbReference>
<dbReference type="AlphaFoldDB" id="A0A640KX21"/>
<feature type="transmembrane region" description="Helical" evidence="1">
    <location>
        <begin position="194"/>
        <end position="219"/>
    </location>
</feature>
<feature type="transmembrane region" description="Helical" evidence="1">
    <location>
        <begin position="148"/>
        <end position="173"/>
    </location>
</feature>
<dbReference type="OrthoDB" id="272583at2759"/>
<keyword evidence="1" id="KW-0812">Transmembrane</keyword>